<dbReference type="InterPro" id="IPR029039">
    <property type="entry name" value="Flavoprotein-like_sf"/>
</dbReference>
<keyword evidence="2" id="KW-0285">Flavoprotein</keyword>
<accession>A0A4D7DZF4</accession>
<keyword evidence="9" id="KW-1185">Reference proteome</keyword>
<dbReference type="PANTHER" id="PTHR43408:SF2">
    <property type="entry name" value="FMN REDUCTASE (NADPH)"/>
    <property type="match status" value="1"/>
</dbReference>
<reference evidence="6 8" key="1">
    <citation type="submission" date="2019-04" db="EMBL/GenBank/DDBJ databases">
        <title>Complete genome sequence of Agrobacterium larrymoorei CFBP5473.</title>
        <authorList>
            <person name="Haryono M."/>
            <person name="Chou L."/>
            <person name="Lin Y.-C."/>
            <person name="Lai E.-M."/>
            <person name="Kuo C.-H."/>
        </authorList>
    </citation>
    <scope>NUCLEOTIDE SEQUENCE [LARGE SCALE GENOMIC DNA]</scope>
    <source>
        <strain evidence="6 8">CFBP5473</strain>
        <plasmid evidence="8">palcfbp5473</plasmid>
        <plasmid evidence="6">pAlCFBP5473</plasmid>
    </source>
</reference>
<feature type="domain" description="NADPH-dependent FMN reductase-like" evidence="5">
    <location>
        <begin position="6"/>
        <end position="147"/>
    </location>
</feature>
<protein>
    <submittedName>
        <fullName evidence="6">FMN reductase</fullName>
    </submittedName>
</protein>
<dbReference type="EMBL" id="CP039693">
    <property type="protein sequence ID" value="QCJ00758.1"/>
    <property type="molecule type" value="Genomic_DNA"/>
</dbReference>
<dbReference type="SUPFAM" id="SSF52218">
    <property type="entry name" value="Flavoproteins"/>
    <property type="match status" value="1"/>
</dbReference>
<evidence type="ECO:0000256" key="4">
    <source>
        <dbReference type="ARBA" id="ARBA00023002"/>
    </source>
</evidence>
<sequence length="186" mass="19965">MSNNLIVGFSGNTTRPSSTKRFVESVSETLAREVGLEHRVFDIEDLGSSLSSARSVADLDAHARRVVQTIIDAEALVIGSPTYKGSYTGLFKHVIDLLDPADLRGKPIVLTATGGGDRHSLVVEHQLRPLFAFFEAFVTPTAIYATGRDFVEGELSPAISARVRQAIGEASLIVNARSRTLAVAAE</sequence>
<evidence type="ECO:0000259" key="5">
    <source>
        <dbReference type="Pfam" id="PF03358"/>
    </source>
</evidence>
<evidence type="ECO:0000313" key="9">
    <source>
        <dbReference type="Proteomes" id="UP000826513"/>
    </source>
</evidence>
<keyword evidence="4" id="KW-0560">Oxidoreductase</keyword>
<dbReference type="OrthoDB" id="1643408at2"/>
<evidence type="ECO:0000313" key="8">
    <source>
        <dbReference type="Proteomes" id="UP000298545"/>
    </source>
</evidence>
<dbReference type="STRING" id="1367849.GCA_000518585_02128"/>
<dbReference type="InterPro" id="IPR019912">
    <property type="entry name" value="FMN_Rdtase_MsuE-like"/>
</dbReference>
<proteinExistence type="inferred from homology"/>
<dbReference type="Gene3D" id="3.40.50.360">
    <property type="match status" value="1"/>
</dbReference>
<dbReference type="InterPro" id="IPR005025">
    <property type="entry name" value="FMN_Rdtase-like_dom"/>
</dbReference>
<evidence type="ECO:0000256" key="1">
    <source>
        <dbReference type="ARBA" id="ARBA00005990"/>
    </source>
</evidence>
<dbReference type="Proteomes" id="UP000826513">
    <property type="component" value="Plasmid unnamed1"/>
</dbReference>
<dbReference type="GO" id="GO:0016491">
    <property type="term" value="F:oxidoreductase activity"/>
    <property type="evidence" value="ECO:0007669"/>
    <property type="project" value="UniProtKB-KW"/>
</dbReference>
<dbReference type="NCBIfam" id="TIGR03566">
    <property type="entry name" value="FMN_reduc_MsuE"/>
    <property type="match status" value="1"/>
</dbReference>
<evidence type="ECO:0000313" key="6">
    <source>
        <dbReference type="EMBL" id="QCJ00758.1"/>
    </source>
</evidence>
<dbReference type="Pfam" id="PF03358">
    <property type="entry name" value="FMN_red"/>
    <property type="match status" value="1"/>
</dbReference>
<evidence type="ECO:0000256" key="2">
    <source>
        <dbReference type="ARBA" id="ARBA00022630"/>
    </source>
</evidence>
<evidence type="ECO:0000256" key="3">
    <source>
        <dbReference type="ARBA" id="ARBA00022643"/>
    </source>
</evidence>
<dbReference type="PANTHER" id="PTHR43408">
    <property type="entry name" value="FMN REDUCTASE (NADPH)"/>
    <property type="match status" value="1"/>
</dbReference>
<name>A0A4D7DZF4_9HYPH</name>
<keyword evidence="3" id="KW-0288">FMN</keyword>
<dbReference type="RefSeq" id="WP_027674913.1">
    <property type="nucleotide sequence ID" value="NZ_CP039693.1"/>
</dbReference>
<geneLocation type="plasmid" evidence="6">
    <name>pAlCFBP5473</name>
</geneLocation>
<geneLocation type="plasmid" evidence="8">
    <name>palcfbp5473</name>
</geneLocation>
<dbReference type="AlphaFoldDB" id="A0A4D7DZF4"/>
<organism evidence="6 8">
    <name type="scientific">Agrobacterium larrymoorei</name>
    <dbReference type="NCBI Taxonomy" id="160699"/>
    <lineage>
        <taxon>Bacteria</taxon>
        <taxon>Pseudomonadati</taxon>
        <taxon>Pseudomonadota</taxon>
        <taxon>Alphaproteobacteria</taxon>
        <taxon>Hyphomicrobiales</taxon>
        <taxon>Rhizobiaceae</taxon>
        <taxon>Rhizobium/Agrobacterium group</taxon>
        <taxon>Agrobacterium</taxon>
    </lineage>
</organism>
<reference evidence="7 9" key="2">
    <citation type="submission" date="2021-03" db="EMBL/GenBank/DDBJ databases">
        <title>Rapid diversification of plasmids in a genus of pathogenic and nitrogen fixing bacteria.</title>
        <authorList>
            <person name="Weisberg A.J."/>
            <person name="Miller M."/>
            <person name="Ream W."/>
            <person name="Grunwald N.J."/>
            <person name="Chang J.H."/>
        </authorList>
    </citation>
    <scope>NUCLEOTIDE SEQUENCE [LARGE SCALE GENOMIC DNA]</scope>
    <source>
        <strain evidence="7 9">AF3.44</strain>
        <plasmid evidence="7 9">unnamed1</plasmid>
    </source>
</reference>
<keyword evidence="6" id="KW-0614">Plasmid</keyword>
<dbReference type="Proteomes" id="UP000298545">
    <property type="component" value="Plasmid pAlCFBP5473"/>
</dbReference>
<dbReference type="EMBL" id="CP072170">
    <property type="protein sequence ID" value="QYA10761.1"/>
    <property type="molecule type" value="Genomic_DNA"/>
</dbReference>
<evidence type="ECO:0000313" key="7">
    <source>
        <dbReference type="EMBL" id="QYA10761.1"/>
    </source>
</evidence>
<gene>
    <name evidence="6" type="primary">msuE</name>
    <name evidence="6" type="ORF">CFBP5473_22500</name>
    <name evidence="7" type="ORF">J5285_24750</name>
</gene>
<dbReference type="InterPro" id="IPR051814">
    <property type="entry name" value="NAD(P)H-dep_FMN_reductase"/>
</dbReference>
<comment type="similarity">
    <text evidence="1">Belongs to the SsuE family.</text>
</comment>
<geneLocation type="plasmid" evidence="7 9">
    <name>unnamed1</name>
</geneLocation>
<dbReference type="KEGG" id="alf:CFBP5473_22500"/>